<proteinExistence type="predicted"/>
<reference evidence="7" key="1">
    <citation type="submission" date="2025-08" db="UniProtKB">
        <authorList>
            <consortium name="RefSeq"/>
        </authorList>
    </citation>
    <scope>IDENTIFICATION</scope>
</reference>
<evidence type="ECO:0000313" key="7">
    <source>
        <dbReference type="RefSeq" id="XP_029644058.1"/>
    </source>
</evidence>
<dbReference type="SMART" id="SM00234">
    <property type="entry name" value="START"/>
    <property type="match status" value="1"/>
</dbReference>
<dbReference type="InterPro" id="IPR000198">
    <property type="entry name" value="RhoGAP_dom"/>
</dbReference>
<evidence type="ECO:0000256" key="3">
    <source>
        <dbReference type="SAM" id="MobiDB-lite"/>
    </source>
</evidence>
<feature type="compositionally biased region" description="Basic and acidic residues" evidence="3">
    <location>
        <begin position="187"/>
        <end position="202"/>
    </location>
</feature>
<dbReference type="GO" id="GO:0005096">
    <property type="term" value="F:GTPase activator activity"/>
    <property type="evidence" value="ECO:0007669"/>
    <property type="project" value="UniProtKB-KW"/>
</dbReference>
<dbReference type="Gene3D" id="1.10.287.2070">
    <property type="match status" value="1"/>
</dbReference>
<dbReference type="Proteomes" id="UP000515154">
    <property type="component" value="Linkage group LG13"/>
</dbReference>
<dbReference type="PROSITE" id="PS50238">
    <property type="entry name" value="RHOGAP"/>
    <property type="match status" value="1"/>
</dbReference>
<dbReference type="InterPro" id="IPR023393">
    <property type="entry name" value="START-like_dom_sf"/>
</dbReference>
<dbReference type="SUPFAM" id="SSF48350">
    <property type="entry name" value="GTPase activation domain, GAP"/>
    <property type="match status" value="1"/>
</dbReference>
<feature type="compositionally biased region" description="Polar residues" evidence="3">
    <location>
        <begin position="759"/>
        <end position="775"/>
    </location>
</feature>
<feature type="region of interest" description="Disordered" evidence="3">
    <location>
        <begin position="759"/>
        <end position="801"/>
    </location>
</feature>
<dbReference type="RefSeq" id="XP_029644058.1">
    <property type="nucleotide sequence ID" value="XM_029788198.2"/>
</dbReference>
<feature type="compositionally biased region" description="Polar residues" evidence="3">
    <location>
        <begin position="785"/>
        <end position="795"/>
    </location>
</feature>
<dbReference type="GO" id="GO:0035023">
    <property type="term" value="P:regulation of Rho protein signal transduction"/>
    <property type="evidence" value="ECO:0007669"/>
    <property type="project" value="TreeGrafter"/>
</dbReference>
<feature type="compositionally biased region" description="Low complexity" evidence="3">
    <location>
        <begin position="1"/>
        <end position="23"/>
    </location>
</feature>
<sequence length="1528" mass="173438">MSVQVQQQKVMSSSLADSPSSDPNLNRLQQDTPKIISQIIMDKAADSNRIKNKTSITFNSDSSNNNSKKSSCQESFQNIEDYWSESRSTTEKSTQTNRLSLMSIPGDWLWTELHSNNNKTNLLANTDNLVDPTQNSNLKMLTTSTHTDNHIKEENSNMWQIPSPELQVMVNTHTNAVVKRKNSLKCTKSDNKDQKKGKQNKQDFQRKLVARALQSFAMSNNKSNNKKNSINKNQNNFDDNSLIISNKPAIASQENLPVIDLPQEQECPTLKLSAAECEKGGDSDKPTEVCNEIIGNKFDLKKSMIDEKEINNAVESKKPPRKNATVNNFDDIACCIKITPPSAHSRNLSIDSQLPRNATWSGTKRLNIEKSILDWMHKRYCAEQYRKKRSSSADTVNYIPGQHFVQVLNKTHNGTDNEKEIPLFSVYKLPKSTIHLGNYQTAPPSFRREFKYKHHGIITNGTLDKGLEKRKREKLQAEIEAKEACKWLRYTGFPQYVQMFQDGQFPINTESVHNDHDFLDTDSLQALSRRLDILNRCSKVQIDTARSKTGDDSDEEEQCALSDKWKYQRSSRRWSRMGLQLYQKRPSDTVPPMSPVRSSSSHDSLLTDQDSYSHLENSLVNSAPTDHDTKQIAVASLDFSGSSEPEGDKILTELQPAKLPTVAQALLSPKLGRASSFRPARLITSRFGSKKNGGSMRNKKQMDCLQISGPIVMETDNMKETIRRMNCIDLDKKNKHMMTRSNSTDCSSSECTSQIDFSSASSPDLHLHTTTAQSKQKSELFQPRTLDNYSDNHSISKNALKNNNSNNLTEVYLLPSDYKPGSFPKVINNGYIETGEGHGINFRTGSFSLGHDSKQDSSKYLCAGSQNDRSKRVSIYDNVPLEESVEAELDEIVRNLYENITGFTKYVGSENSFDLETEISLLKDLKSLDNLEGTVENEQAEIDSQLLLEDKPNVMTVESDAKESSKVMNTELTSSSDSDVESEPVMSRERLDSGVGSSLTRPSSLKKHNRIRWYSFQKSHRPSFSSKSAQICTLSVRQIHKLQSVCMLTITTLMEKFSPANRSGWNWTVSRFIKKVKEPDYKDKKVFGVPLIETLRRSGQPVPQCILYAMKYLRSTAKDADGIFRRSGVKSRIQNIREQIELNTEMVAFTSLQSYDVADLTKQYFRELPECLLTNKLSETFIGVFTHFPKEHWLEAVNATIILMPDENREVLQSLLLFLHDISKTADHHKMTASNLAVCFAPSLFNVISLKSTNSPSLLRNKKQIGVPDSKEVLEPAHECLVFMIENSKSLFSVPQETIAKCRFSVSDIHNPMEIKDFDHVNGKPNLFIDKHYQVLFKECREKFRNWNVCPSINGIDIAYKKTDDLLRQWMCLTEMEAPPEEVLNRILTERSLWDEDLNGSGVVEKLDNHTDIFQYTRNSMPPHPCRHYCLIRSWRTDLSKGACLLLTHSVRHPKVKISGVEGIILESHYLIEPCGAGKSRVTHIIREDTKGRSVKWYNLSYGKINANFMDRLRTSFQQVASGPETKL</sequence>
<dbReference type="GO" id="GO:0007165">
    <property type="term" value="P:signal transduction"/>
    <property type="evidence" value="ECO:0007669"/>
    <property type="project" value="InterPro"/>
</dbReference>
<dbReference type="Gene3D" id="3.30.530.20">
    <property type="match status" value="1"/>
</dbReference>
<dbReference type="Pfam" id="PF01852">
    <property type="entry name" value="START"/>
    <property type="match status" value="1"/>
</dbReference>
<dbReference type="SMART" id="SM00324">
    <property type="entry name" value="RhoGAP"/>
    <property type="match status" value="1"/>
</dbReference>
<keyword evidence="2" id="KW-0597">Phosphoprotein</keyword>
<evidence type="ECO:0000313" key="6">
    <source>
        <dbReference type="Proteomes" id="UP000515154"/>
    </source>
</evidence>
<keyword evidence="6" id="KW-1185">Reference proteome</keyword>
<feature type="region of interest" description="Disordered" evidence="3">
    <location>
        <begin position="179"/>
        <end position="202"/>
    </location>
</feature>
<dbReference type="Pfam" id="PF00620">
    <property type="entry name" value="RhoGAP"/>
    <property type="match status" value="1"/>
</dbReference>
<dbReference type="PANTHER" id="PTHR12659">
    <property type="entry name" value="RHO-TYPE GTPASE ACTIVATING PROTEIN"/>
    <property type="match status" value="1"/>
</dbReference>
<dbReference type="InterPro" id="IPR008936">
    <property type="entry name" value="Rho_GTPase_activation_prot"/>
</dbReference>
<evidence type="ECO:0000256" key="2">
    <source>
        <dbReference type="ARBA" id="ARBA00022553"/>
    </source>
</evidence>
<feature type="domain" description="START" evidence="5">
    <location>
        <begin position="1391"/>
        <end position="1522"/>
    </location>
</feature>
<dbReference type="SUPFAM" id="SSF47769">
    <property type="entry name" value="SAM/Pointed domain"/>
    <property type="match status" value="1"/>
</dbReference>
<dbReference type="KEGG" id="osn:115218406"/>
<dbReference type="PROSITE" id="PS50848">
    <property type="entry name" value="START"/>
    <property type="match status" value="1"/>
</dbReference>
<feature type="domain" description="Rho-GAP" evidence="4">
    <location>
        <begin position="1089"/>
        <end position="1292"/>
    </location>
</feature>
<dbReference type="GO" id="GO:0008289">
    <property type="term" value="F:lipid binding"/>
    <property type="evidence" value="ECO:0007669"/>
    <property type="project" value="InterPro"/>
</dbReference>
<organism evidence="6 7">
    <name type="scientific">Octopus sinensis</name>
    <name type="common">East Asian common octopus</name>
    <dbReference type="NCBI Taxonomy" id="2607531"/>
    <lineage>
        <taxon>Eukaryota</taxon>
        <taxon>Metazoa</taxon>
        <taxon>Spiralia</taxon>
        <taxon>Lophotrochozoa</taxon>
        <taxon>Mollusca</taxon>
        <taxon>Cephalopoda</taxon>
        <taxon>Coleoidea</taxon>
        <taxon>Octopodiformes</taxon>
        <taxon>Octopoda</taxon>
        <taxon>Incirrata</taxon>
        <taxon>Octopodidae</taxon>
        <taxon>Octopus</taxon>
    </lineage>
</organism>
<feature type="region of interest" description="Disordered" evidence="3">
    <location>
        <begin position="1"/>
        <end position="30"/>
    </location>
</feature>
<accession>A0A6P7T035</accession>
<name>A0A6P7T035_9MOLL</name>
<evidence type="ECO:0000259" key="5">
    <source>
        <dbReference type="PROSITE" id="PS50848"/>
    </source>
</evidence>
<dbReference type="InterPro" id="IPR002913">
    <property type="entry name" value="START_lipid-bd_dom"/>
</dbReference>
<feature type="region of interest" description="Disordered" evidence="3">
    <location>
        <begin position="960"/>
        <end position="1002"/>
    </location>
</feature>
<dbReference type="PANTHER" id="PTHR12659:SF7">
    <property type="entry name" value="CROSSVEINLESS C, ISOFORM C"/>
    <property type="match status" value="1"/>
</dbReference>
<evidence type="ECO:0000256" key="1">
    <source>
        <dbReference type="ARBA" id="ARBA00022468"/>
    </source>
</evidence>
<dbReference type="SUPFAM" id="SSF55961">
    <property type="entry name" value="Bet v1-like"/>
    <property type="match status" value="1"/>
</dbReference>
<feature type="region of interest" description="Disordered" evidence="3">
    <location>
        <begin position="582"/>
        <end position="607"/>
    </location>
</feature>
<dbReference type="Gene3D" id="1.10.555.10">
    <property type="entry name" value="Rho GTPase activation protein"/>
    <property type="match status" value="1"/>
</dbReference>
<feature type="compositionally biased region" description="Low complexity" evidence="3">
    <location>
        <begin position="598"/>
        <end position="607"/>
    </location>
</feature>
<evidence type="ECO:0000259" key="4">
    <source>
        <dbReference type="PROSITE" id="PS50238"/>
    </source>
</evidence>
<keyword evidence="1" id="KW-0343">GTPase activation</keyword>
<gene>
    <name evidence="7" type="primary">LOC115218406</name>
</gene>
<protein>
    <submittedName>
        <fullName evidence="7">Rho GTPase-activating protein 7 isoform X1</fullName>
    </submittedName>
</protein>
<dbReference type="InterPro" id="IPR013761">
    <property type="entry name" value="SAM/pointed_sf"/>
</dbReference>
<dbReference type="GO" id="GO:0030036">
    <property type="term" value="P:actin cytoskeleton organization"/>
    <property type="evidence" value="ECO:0007669"/>
    <property type="project" value="TreeGrafter"/>
</dbReference>